<evidence type="ECO:0000256" key="2">
    <source>
        <dbReference type="SAM" id="SignalP"/>
    </source>
</evidence>
<dbReference type="InterPro" id="IPR043128">
    <property type="entry name" value="Rev_trsase/Diguanyl_cyclase"/>
</dbReference>
<dbReference type="PANTHER" id="PTHR33121">
    <property type="entry name" value="CYCLIC DI-GMP PHOSPHODIESTERASE PDEF"/>
    <property type="match status" value="1"/>
</dbReference>
<evidence type="ECO:0000259" key="4">
    <source>
        <dbReference type="PROSITE" id="PS50887"/>
    </source>
</evidence>
<dbReference type="PROSITE" id="PS50883">
    <property type="entry name" value="EAL"/>
    <property type="match status" value="1"/>
</dbReference>
<evidence type="ECO:0000259" key="3">
    <source>
        <dbReference type="PROSITE" id="PS50883"/>
    </source>
</evidence>
<dbReference type="InterPro" id="IPR001633">
    <property type="entry name" value="EAL_dom"/>
</dbReference>
<dbReference type="InterPro" id="IPR000160">
    <property type="entry name" value="GGDEF_dom"/>
</dbReference>
<feature type="transmembrane region" description="Helical" evidence="1">
    <location>
        <begin position="37"/>
        <end position="55"/>
    </location>
</feature>
<dbReference type="Proteomes" id="UP000317893">
    <property type="component" value="Unassembled WGS sequence"/>
</dbReference>
<dbReference type="CDD" id="cd01949">
    <property type="entry name" value="GGDEF"/>
    <property type="match status" value="1"/>
</dbReference>
<dbReference type="PANTHER" id="PTHR33121:SF70">
    <property type="entry name" value="SIGNALING PROTEIN YKOW"/>
    <property type="match status" value="1"/>
</dbReference>
<reference evidence="5 6" key="1">
    <citation type="submission" date="2019-06" db="EMBL/GenBank/DDBJ databases">
        <title>Sequencing the genomes of 1000 actinobacteria strains.</title>
        <authorList>
            <person name="Klenk H.-P."/>
        </authorList>
    </citation>
    <scope>NUCLEOTIDE SEQUENCE [LARGE SCALE GENOMIC DNA]</scope>
    <source>
        <strain evidence="5 6">DSM 18607</strain>
    </source>
</reference>
<dbReference type="SMART" id="SM00267">
    <property type="entry name" value="GGDEF"/>
    <property type="match status" value="1"/>
</dbReference>
<dbReference type="InterPro" id="IPR029787">
    <property type="entry name" value="Nucleotide_cyclase"/>
</dbReference>
<dbReference type="Gene3D" id="3.30.450.40">
    <property type="match status" value="1"/>
</dbReference>
<dbReference type="CDD" id="cd01948">
    <property type="entry name" value="EAL"/>
    <property type="match status" value="1"/>
</dbReference>
<evidence type="ECO:0000313" key="5">
    <source>
        <dbReference type="EMBL" id="TQJ09029.1"/>
    </source>
</evidence>
<keyword evidence="1" id="KW-0812">Transmembrane</keyword>
<name>A0A542E183_9MICO</name>
<gene>
    <name evidence="5" type="ORF">FB458_2133</name>
</gene>
<dbReference type="SUPFAM" id="SSF141868">
    <property type="entry name" value="EAL domain-like"/>
    <property type="match status" value="1"/>
</dbReference>
<dbReference type="SMART" id="SM00065">
    <property type="entry name" value="GAF"/>
    <property type="match status" value="1"/>
</dbReference>
<feature type="transmembrane region" description="Helical" evidence="1">
    <location>
        <begin position="76"/>
        <end position="103"/>
    </location>
</feature>
<dbReference type="SMART" id="SM00052">
    <property type="entry name" value="EAL"/>
    <property type="match status" value="1"/>
</dbReference>
<dbReference type="NCBIfam" id="TIGR00254">
    <property type="entry name" value="GGDEF"/>
    <property type="match status" value="1"/>
</dbReference>
<dbReference type="RefSeq" id="WP_141848460.1">
    <property type="nucleotide sequence ID" value="NZ_BAAAPR010000005.1"/>
</dbReference>
<feature type="domain" description="EAL" evidence="3">
    <location>
        <begin position="586"/>
        <end position="839"/>
    </location>
</feature>
<feature type="transmembrane region" description="Helical" evidence="1">
    <location>
        <begin position="179"/>
        <end position="202"/>
    </location>
</feature>
<keyword evidence="2" id="KW-0732">Signal</keyword>
<dbReference type="Pfam" id="PF00563">
    <property type="entry name" value="EAL"/>
    <property type="match status" value="1"/>
</dbReference>
<dbReference type="InterPro" id="IPR050706">
    <property type="entry name" value="Cyclic-di-GMP_PDE-like"/>
</dbReference>
<feature type="transmembrane region" description="Helical" evidence="1">
    <location>
        <begin position="145"/>
        <end position="167"/>
    </location>
</feature>
<protein>
    <submittedName>
        <fullName evidence="5">Diguanylate cyclase (GGDEF)-like protein</fullName>
    </submittedName>
</protein>
<sequence length="861" mass="93169">MFRITRLALVTGALSAALATGAVAMVRLSGDQPVSPLPLPSTALLLTFGVAFFLAERFQVNVEFRRQAHTFTPAGVVLVVGALVLAPVAFVASRLAAAVLSFAHERMSVAKTTYNVAAYAFEAAADAYLIHVLLTPGQSLDLRSAAVLVVAMATVDQVMSALVLVMIRLHNGPLSRQDVLDVLLPALVLSVFSTIFAVAIVILVAEGLLGAVVVTFLVGISAVGYRAYTAARRQHQSLSLVHEFVTGGVGAQSVDSLAQELLARIRRLLRATAVELALHESDAVPSPDARTGDVLTLTLGEHDVLEVGHQRFDHEDWVLVRALTEREPFLAPRTSKEPSEQQWLKRHAFRDAMMVALPASSGLRGTLLVVDRLGETATFEDEDLTLLQTLTGHLAVALRSARLVQRLAHEATHDSLTGLANRRGLSTEGQARLDAHPRRRGALLLLDLDKFKEVNDSLGHQAGDQLLVEIGARLRAELPDTDVLARLGGDEFAVLLEDADPEQAAAVAERLRTTLAHPFTPVVGSSALASLTLHTTVSIGIARFPDDGPELSGLLRKADIAMYKAKVSGTGYHVYDDVDHDDGAARLRTMDELQSAIAEGQFVLHYQPKVDLDTGAVHSVEALTRWEHPTRGLLHPGDFIDLVEDAGLMRAMTRVVLAIALDQAARWRADGHPVSIAVNLSASSLVDEGLPDEVFTMLSVRGVPATDLQLEITEDFLMADRDRARKILSRLRTGGIRISIDDYGTGYSSLSYLRDLPVDELKLDRSFVQTMTDDDHAAALVASTISLAHSLGLRMVAEGVETLGAYTELTRLGCDEAQGYFISKPLPAARFESWLRRQPVLEQPVQSTGYRRFVAKAVRAV</sequence>
<dbReference type="Pfam" id="PF00990">
    <property type="entry name" value="GGDEF"/>
    <property type="match status" value="1"/>
</dbReference>
<keyword evidence="1" id="KW-0472">Membrane</keyword>
<evidence type="ECO:0000313" key="6">
    <source>
        <dbReference type="Proteomes" id="UP000317893"/>
    </source>
</evidence>
<dbReference type="OrthoDB" id="23692at2"/>
<accession>A0A542E183</accession>
<dbReference type="Gene3D" id="3.20.20.450">
    <property type="entry name" value="EAL domain"/>
    <property type="match status" value="1"/>
</dbReference>
<comment type="caution">
    <text evidence="5">The sequence shown here is derived from an EMBL/GenBank/DDBJ whole genome shotgun (WGS) entry which is preliminary data.</text>
</comment>
<evidence type="ECO:0000256" key="1">
    <source>
        <dbReference type="SAM" id="Phobius"/>
    </source>
</evidence>
<feature type="chain" id="PRO_5021961921" evidence="2">
    <location>
        <begin position="25"/>
        <end position="861"/>
    </location>
</feature>
<dbReference type="PROSITE" id="PS50887">
    <property type="entry name" value="GGDEF"/>
    <property type="match status" value="1"/>
</dbReference>
<dbReference type="Gene3D" id="3.30.70.270">
    <property type="match status" value="1"/>
</dbReference>
<feature type="domain" description="GGDEF" evidence="4">
    <location>
        <begin position="439"/>
        <end position="578"/>
    </location>
</feature>
<dbReference type="SUPFAM" id="SSF55073">
    <property type="entry name" value="Nucleotide cyclase"/>
    <property type="match status" value="1"/>
</dbReference>
<keyword evidence="6" id="KW-1185">Reference proteome</keyword>
<dbReference type="InterPro" id="IPR035919">
    <property type="entry name" value="EAL_sf"/>
</dbReference>
<feature type="signal peptide" evidence="2">
    <location>
        <begin position="1"/>
        <end position="24"/>
    </location>
</feature>
<dbReference type="AlphaFoldDB" id="A0A542E183"/>
<dbReference type="Pfam" id="PF13185">
    <property type="entry name" value="GAF_2"/>
    <property type="match status" value="1"/>
</dbReference>
<feature type="transmembrane region" description="Helical" evidence="1">
    <location>
        <begin position="208"/>
        <end position="228"/>
    </location>
</feature>
<keyword evidence="1" id="KW-1133">Transmembrane helix</keyword>
<dbReference type="InterPro" id="IPR003018">
    <property type="entry name" value="GAF"/>
</dbReference>
<proteinExistence type="predicted"/>
<dbReference type="EMBL" id="VFMN01000001">
    <property type="protein sequence ID" value="TQJ09029.1"/>
    <property type="molecule type" value="Genomic_DNA"/>
</dbReference>
<dbReference type="GO" id="GO:0071111">
    <property type="term" value="F:cyclic-guanylate-specific phosphodiesterase activity"/>
    <property type="evidence" value="ECO:0007669"/>
    <property type="project" value="InterPro"/>
</dbReference>
<dbReference type="InterPro" id="IPR029016">
    <property type="entry name" value="GAF-like_dom_sf"/>
</dbReference>
<dbReference type="SUPFAM" id="SSF55781">
    <property type="entry name" value="GAF domain-like"/>
    <property type="match status" value="1"/>
</dbReference>
<organism evidence="5 6">
    <name type="scientific">Lapillicoccus jejuensis</name>
    <dbReference type="NCBI Taxonomy" id="402171"/>
    <lineage>
        <taxon>Bacteria</taxon>
        <taxon>Bacillati</taxon>
        <taxon>Actinomycetota</taxon>
        <taxon>Actinomycetes</taxon>
        <taxon>Micrococcales</taxon>
        <taxon>Intrasporangiaceae</taxon>
        <taxon>Lapillicoccus</taxon>
    </lineage>
</organism>